<dbReference type="EMBL" id="GGEC01083337">
    <property type="protein sequence ID" value="MBX63821.1"/>
    <property type="molecule type" value="Transcribed_RNA"/>
</dbReference>
<organism evidence="1">
    <name type="scientific">Rhizophora mucronata</name>
    <name type="common">Asiatic mangrove</name>
    <dbReference type="NCBI Taxonomy" id="61149"/>
    <lineage>
        <taxon>Eukaryota</taxon>
        <taxon>Viridiplantae</taxon>
        <taxon>Streptophyta</taxon>
        <taxon>Embryophyta</taxon>
        <taxon>Tracheophyta</taxon>
        <taxon>Spermatophyta</taxon>
        <taxon>Magnoliopsida</taxon>
        <taxon>eudicotyledons</taxon>
        <taxon>Gunneridae</taxon>
        <taxon>Pentapetalae</taxon>
        <taxon>rosids</taxon>
        <taxon>fabids</taxon>
        <taxon>Malpighiales</taxon>
        <taxon>Rhizophoraceae</taxon>
        <taxon>Rhizophora</taxon>
    </lineage>
</organism>
<sequence>MKCNTVDFTISSFHMYLCYRLCIGLLPM</sequence>
<proteinExistence type="predicted"/>
<accession>A0A2P2Q9Z3</accession>
<name>A0A2P2Q9Z3_RHIMU</name>
<protein>
    <submittedName>
        <fullName evidence="1">Uncharacterized protein</fullName>
    </submittedName>
</protein>
<evidence type="ECO:0000313" key="1">
    <source>
        <dbReference type="EMBL" id="MBX63821.1"/>
    </source>
</evidence>
<dbReference type="AlphaFoldDB" id="A0A2P2Q9Z3"/>
<reference evidence="1" key="1">
    <citation type="submission" date="2018-02" db="EMBL/GenBank/DDBJ databases">
        <title>Rhizophora mucronata_Transcriptome.</title>
        <authorList>
            <person name="Meera S.P."/>
            <person name="Sreeshan A."/>
            <person name="Augustine A."/>
        </authorList>
    </citation>
    <scope>NUCLEOTIDE SEQUENCE</scope>
    <source>
        <tissue evidence="1">Leaf</tissue>
    </source>
</reference>